<protein>
    <recommendedName>
        <fullName evidence="7">Glycerol kinase</fullName>
        <ecNumber evidence="7">2.7.1.30</ecNumber>
    </recommendedName>
    <alternativeName>
        <fullName evidence="7">ATP:glycerol 3-phosphotransferase</fullName>
    </alternativeName>
    <alternativeName>
        <fullName evidence="7">Glycerokinase</fullName>
        <shortName evidence="7">GK</shortName>
    </alternativeName>
</protein>
<feature type="domain" description="Carbohydrate kinase FGGY C-terminal" evidence="10">
    <location>
        <begin position="264"/>
        <end position="450"/>
    </location>
</feature>
<dbReference type="CDD" id="cd07786">
    <property type="entry name" value="FGGY_EcGK_like"/>
    <property type="match status" value="1"/>
</dbReference>
<dbReference type="InterPro" id="IPR000577">
    <property type="entry name" value="Carb_kinase_FGGY"/>
</dbReference>
<dbReference type="HAMAP" id="MF_00186">
    <property type="entry name" value="Glycerol_kin"/>
    <property type="match status" value="1"/>
</dbReference>
<feature type="binding site" evidence="7">
    <location>
        <position position="268"/>
    </location>
    <ligand>
        <name>ADP</name>
        <dbReference type="ChEBI" id="CHEBI:456216"/>
    </ligand>
</feature>
<evidence type="ECO:0000259" key="9">
    <source>
        <dbReference type="Pfam" id="PF00370"/>
    </source>
</evidence>
<feature type="binding site" evidence="7">
    <location>
        <position position="15"/>
    </location>
    <ligand>
        <name>ATP</name>
        <dbReference type="ChEBI" id="CHEBI:30616"/>
    </ligand>
</feature>
<feature type="binding site" evidence="7">
    <location>
        <position position="415"/>
    </location>
    <ligand>
        <name>ADP</name>
        <dbReference type="ChEBI" id="CHEBI:456216"/>
    </ligand>
</feature>
<dbReference type="NCBIfam" id="TIGR01311">
    <property type="entry name" value="glycerol_kin"/>
    <property type="match status" value="1"/>
</dbReference>
<name>A0ABV7D639_9PROT</name>
<feature type="binding site" evidence="7">
    <location>
        <position position="315"/>
    </location>
    <ligand>
        <name>ATP</name>
        <dbReference type="ChEBI" id="CHEBI:30616"/>
    </ligand>
</feature>
<evidence type="ECO:0000256" key="6">
    <source>
        <dbReference type="ARBA" id="ARBA00022840"/>
    </source>
</evidence>
<dbReference type="NCBIfam" id="NF000756">
    <property type="entry name" value="PRK00047.1"/>
    <property type="match status" value="1"/>
</dbReference>
<keyword evidence="12" id="KW-1185">Reference proteome</keyword>
<keyword evidence="4 7" id="KW-0418">Kinase</keyword>
<feature type="binding site" evidence="7">
    <location>
        <position position="246"/>
    </location>
    <ligand>
        <name>glycerol</name>
        <dbReference type="ChEBI" id="CHEBI:17754"/>
    </ligand>
</feature>
<dbReference type="GO" id="GO:0004370">
    <property type="term" value="F:glycerol kinase activity"/>
    <property type="evidence" value="ECO:0007669"/>
    <property type="project" value="UniProtKB-EC"/>
</dbReference>
<feature type="binding site" evidence="7">
    <location>
        <position position="268"/>
    </location>
    <ligand>
        <name>ATP</name>
        <dbReference type="ChEBI" id="CHEBI:30616"/>
    </ligand>
</feature>
<keyword evidence="6 7" id="KW-0067">ATP-binding</keyword>
<comment type="catalytic activity">
    <reaction evidence="7">
        <text>glycerol + ATP = sn-glycerol 3-phosphate + ADP + H(+)</text>
        <dbReference type="Rhea" id="RHEA:21644"/>
        <dbReference type="ChEBI" id="CHEBI:15378"/>
        <dbReference type="ChEBI" id="CHEBI:17754"/>
        <dbReference type="ChEBI" id="CHEBI:30616"/>
        <dbReference type="ChEBI" id="CHEBI:57597"/>
        <dbReference type="ChEBI" id="CHEBI:456216"/>
        <dbReference type="EC" id="2.7.1.30"/>
    </reaction>
</comment>
<feature type="binding site" evidence="7">
    <location>
        <position position="14"/>
    </location>
    <ligand>
        <name>ATP</name>
        <dbReference type="ChEBI" id="CHEBI:30616"/>
    </ligand>
</feature>
<feature type="binding site" evidence="7">
    <location>
        <position position="14"/>
    </location>
    <ligand>
        <name>sn-glycerol 3-phosphate</name>
        <dbReference type="ChEBI" id="CHEBI:57597"/>
    </ligand>
</feature>
<evidence type="ECO:0000256" key="7">
    <source>
        <dbReference type="HAMAP-Rule" id="MF_00186"/>
    </source>
</evidence>
<feature type="binding site" evidence="7">
    <location>
        <position position="411"/>
    </location>
    <ligand>
        <name>ATP</name>
        <dbReference type="ChEBI" id="CHEBI:30616"/>
    </ligand>
</feature>
<organism evidence="11 12">
    <name type="scientific">Kordiimonas pumila</name>
    <dbReference type="NCBI Taxonomy" id="2161677"/>
    <lineage>
        <taxon>Bacteria</taxon>
        <taxon>Pseudomonadati</taxon>
        <taxon>Pseudomonadota</taxon>
        <taxon>Alphaproteobacteria</taxon>
        <taxon>Kordiimonadales</taxon>
        <taxon>Kordiimonadaceae</taxon>
        <taxon>Kordiimonas</taxon>
    </lineage>
</organism>
<feature type="binding site" evidence="7">
    <location>
        <position position="14"/>
    </location>
    <ligand>
        <name>ADP</name>
        <dbReference type="ChEBI" id="CHEBI:456216"/>
    </ligand>
</feature>
<reference evidence="12" key="1">
    <citation type="journal article" date="2019" name="Int. J. Syst. Evol. Microbiol.">
        <title>The Global Catalogue of Microorganisms (GCM) 10K type strain sequencing project: providing services to taxonomists for standard genome sequencing and annotation.</title>
        <authorList>
            <consortium name="The Broad Institute Genomics Platform"/>
            <consortium name="The Broad Institute Genome Sequencing Center for Infectious Disease"/>
            <person name="Wu L."/>
            <person name="Ma J."/>
        </authorList>
    </citation>
    <scope>NUCLEOTIDE SEQUENCE [LARGE SCALE GENOMIC DNA]</scope>
    <source>
        <strain evidence="12">KCTC 62164</strain>
    </source>
</reference>
<dbReference type="InterPro" id="IPR018483">
    <property type="entry name" value="Carb_kinase_FGGY_CS"/>
</dbReference>
<dbReference type="InterPro" id="IPR018485">
    <property type="entry name" value="FGGY_C"/>
</dbReference>
<dbReference type="PIRSF" id="PIRSF000538">
    <property type="entry name" value="GlpK"/>
    <property type="match status" value="1"/>
</dbReference>
<keyword evidence="3 7" id="KW-0547">Nucleotide-binding</keyword>
<feature type="binding site" evidence="7">
    <location>
        <position position="16"/>
    </location>
    <ligand>
        <name>ATP</name>
        <dbReference type="ChEBI" id="CHEBI:30616"/>
    </ligand>
</feature>
<comment type="activity regulation">
    <text evidence="7">Inhibited by fructose 1,6-bisphosphate (FBP).</text>
</comment>
<feature type="binding site" evidence="7">
    <location>
        <position position="137"/>
    </location>
    <ligand>
        <name>glycerol</name>
        <dbReference type="ChEBI" id="CHEBI:17754"/>
    </ligand>
</feature>
<evidence type="ECO:0000256" key="8">
    <source>
        <dbReference type="RuleBase" id="RU003733"/>
    </source>
</evidence>
<dbReference type="Gene3D" id="3.30.420.40">
    <property type="match status" value="2"/>
</dbReference>
<dbReference type="PANTHER" id="PTHR10196:SF78">
    <property type="entry name" value="GLYCEROL KINASE"/>
    <property type="match status" value="1"/>
</dbReference>
<dbReference type="PROSITE" id="PS00933">
    <property type="entry name" value="FGGY_KINASES_1"/>
    <property type="match status" value="1"/>
</dbReference>
<keyword evidence="2 7" id="KW-0808">Transferase</keyword>
<comment type="function">
    <text evidence="7">Key enzyme in the regulation of glycerol uptake and metabolism. Catalyzes the phosphorylation of glycerol to yield sn-glycerol 3-phosphate.</text>
</comment>
<feature type="binding site" evidence="7">
    <location>
        <position position="85"/>
    </location>
    <ligand>
        <name>sn-glycerol 3-phosphate</name>
        <dbReference type="ChEBI" id="CHEBI:57597"/>
    </ligand>
</feature>
<evidence type="ECO:0000259" key="10">
    <source>
        <dbReference type="Pfam" id="PF02782"/>
    </source>
</evidence>
<feature type="binding site" evidence="7">
    <location>
        <position position="311"/>
    </location>
    <ligand>
        <name>ATP</name>
        <dbReference type="ChEBI" id="CHEBI:30616"/>
    </ligand>
</feature>
<dbReference type="RefSeq" id="WP_194213736.1">
    <property type="nucleotide sequence ID" value="NZ_CP061205.1"/>
</dbReference>
<feature type="binding site" evidence="7">
    <location>
        <position position="137"/>
    </location>
    <ligand>
        <name>sn-glycerol 3-phosphate</name>
        <dbReference type="ChEBI" id="CHEBI:57597"/>
    </ligand>
</feature>
<evidence type="ECO:0000256" key="5">
    <source>
        <dbReference type="ARBA" id="ARBA00022798"/>
    </source>
</evidence>
<feature type="binding site" evidence="7">
    <location>
        <position position="411"/>
    </location>
    <ligand>
        <name>ADP</name>
        <dbReference type="ChEBI" id="CHEBI:456216"/>
    </ligand>
</feature>
<feature type="binding site" evidence="7">
    <location>
        <position position="84"/>
    </location>
    <ligand>
        <name>sn-glycerol 3-phosphate</name>
        <dbReference type="ChEBI" id="CHEBI:57597"/>
    </ligand>
</feature>
<dbReference type="EMBL" id="JBHRSL010000010">
    <property type="protein sequence ID" value="MFC3052607.1"/>
    <property type="molecule type" value="Genomic_DNA"/>
</dbReference>
<feature type="binding site" evidence="7">
    <location>
        <position position="311"/>
    </location>
    <ligand>
        <name>ADP</name>
        <dbReference type="ChEBI" id="CHEBI:456216"/>
    </ligand>
</feature>
<keyword evidence="5 7" id="KW-0319">Glycerol metabolism</keyword>
<proteinExistence type="inferred from homology"/>
<evidence type="ECO:0000313" key="11">
    <source>
        <dbReference type="EMBL" id="MFC3052607.1"/>
    </source>
</evidence>
<dbReference type="InterPro" id="IPR005999">
    <property type="entry name" value="Glycerol_kin"/>
</dbReference>
<comment type="similarity">
    <text evidence="1 7 8">Belongs to the FGGY kinase family.</text>
</comment>
<dbReference type="InterPro" id="IPR043129">
    <property type="entry name" value="ATPase_NBD"/>
</dbReference>
<dbReference type="Pfam" id="PF00370">
    <property type="entry name" value="FGGY_N"/>
    <property type="match status" value="1"/>
</dbReference>
<comment type="pathway">
    <text evidence="7">Polyol metabolism; glycerol degradation via glycerol kinase pathway; sn-glycerol 3-phosphate from glycerol: step 1/1.</text>
</comment>
<feature type="binding site" evidence="7">
    <location>
        <position position="84"/>
    </location>
    <ligand>
        <name>glycerol</name>
        <dbReference type="ChEBI" id="CHEBI:17754"/>
    </ligand>
</feature>
<feature type="domain" description="Carbohydrate kinase FGGY N-terminal" evidence="9">
    <location>
        <begin position="7"/>
        <end position="253"/>
    </location>
</feature>
<evidence type="ECO:0000256" key="1">
    <source>
        <dbReference type="ARBA" id="ARBA00009156"/>
    </source>
</evidence>
<accession>A0ABV7D639</accession>
<evidence type="ECO:0000256" key="3">
    <source>
        <dbReference type="ARBA" id="ARBA00022741"/>
    </source>
</evidence>
<evidence type="ECO:0000313" key="12">
    <source>
        <dbReference type="Proteomes" id="UP001595444"/>
    </source>
</evidence>
<sequence length="502" mass="54279">MLKKCCILAMDQGTTSSRAMVFGLDGSVIAVAQQEFRQIYPHDGWVEHDPADIWKTSLATAQQAFQEAEGKGFSVEAIGITNQRETTLVWDKKTGEPVYNAIVWQDRRTAAECRRLKSDAGAEESVQQKSGLLLDPYFSASKITWILDNVEGARVRADNGELAFGTVDSFLIWHLTGGTQHVTDATNASRTNLFNITTQCWDQELLSLFKVPASMVPEVLDCAAQYGVTAEGILNREIPIMGVAGDQQAAAFGQCCFDKGTIKSTYGTGCFAILNTGSEPLFSKNRLLTTTAFRLGGKPTYALEGSIFIAGAAVQWLRDGLKIVQSAAETEDLAASLKSNNGVYMVPAFTGLGAPYWDPEARASLFGMTRATGKAEIVRATLESICFQTADLLEAMAADGTHPADLRVDGGMVGNDWLVQFLADVLQLPVSRPVIMETTALGAAMLAGLSAGLYGSLSEVAKIWQQDRLFKPAASKAKELTRWRHAVEATRAFARDGMSDEG</sequence>
<comment type="caution">
    <text evidence="11">The sequence shown here is derived from an EMBL/GenBank/DDBJ whole genome shotgun (WGS) entry which is preliminary data.</text>
</comment>
<feature type="binding site" evidence="7">
    <location>
        <position position="85"/>
    </location>
    <ligand>
        <name>glycerol</name>
        <dbReference type="ChEBI" id="CHEBI:17754"/>
    </ligand>
</feature>
<dbReference type="InterPro" id="IPR018484">
    <property type="entry name" value="FGGY_N"/>
</dbReference>
<dbReference type="PANTHER" id="PTHR10196">
    <property type="entry name" value="SUGAR KINASE"/>
    <property type="match status" value="1"/>
</dbReference>
<feature type="binding site" evidence="7">
    <location>
        <position position="247"/>
    </location>
    <ligand>
        <name>glycerol</name>
        <dbReference type="ChEBI" id="CHEBI:17754"/>
    </ligand>
</feature>
<dbReference type="PROSITE" id="PS00445">
    <property type="entry name" value="FGGY_KINASES_2"/>
    <property type="match status" value="1"/>
</dbReference>
<dbReference type="EC" id="2.7.1.30" evidence="7"/>
<dbReference type="SUPFAM" id="SSF53067">
    <property type="entry name" value="Actin-like ATPase domain"/>
    <property type="match status" value="2"/>
</dbReference>
<gene>
    <name evidence="7 11" type="primary">glpK</name>
    <name evidence="11" type="ORF">ACFOKA_11900</name>
</gene>
<feature type="binding site" evidence="7">
    <location>
        <position position="18"/>
    </location>
    <ligand>
        <name>ADP</name>
        <dbReference type="ChEBI" id="CHEBI:456216"/>
    </ligand>
</feature>
<dbReference type="Proteomes" id="UP001595444">
    <property type="component" value="Unassembled WGS sequence"/>
</dbReference>
<evidence type="ECO:0000256" key="4">
    <source>
        <dbReference type="ARBA" id="ARBA00022777"/>
    </source>
</evidence>
<evidence type="ECO:0000256" key="2">
    <source>
        <dbReference type="ARBA" id="ARBA00022679"/>
    </source>
</evidence>
<dbReference type="Pfam" id="PF02782">
    <property type="entry name" value="FGGY_C"/>
    <property type="match status" value="1"/>
</dbReference>
<feature type="binding site" evidence="7">
    <location>
        <position position="246"/>
    </location>
    <ligand>
        <name>sn-glycerol 3-phosphate</name>
        <dbReference type="ChEBI" id="CHEBI:57597"/>
    </ligand>
</feature>